<accession>A0A1G2T7R0</accession>
<name>A0A1G2T7R0_9BACT</name>
<evidence type="ECO:0000313" key="2">
    <source>
        <dbReference type="EMBL" id="OHA93317.1"/>
    </source>
</evidence>
<organism evidence="2 3">
    <name type="scientific">Candidatus Zambryskibacteria bacterium RIFCSPHIGHO2_02_38_10.5</name>
    <dbReference type="NCBI Taxonomy" id="1802742"/>
    <lineage>
        <taxon>Bacteria</taxon>
        <taxon>Candidatus Zambryskiibacteriota</taxon>
    </lineage>
</organism>
<dbReference type="EMBL" id="MHVL01000022">
    <property type="protein sequence ID" value="OHA93317.1"/>
    <property type="molecule type" value="Genomic_DNA"/>
</dbReference>
<gene>
    <name evidence="2" type="ORF">A2W58_02695</name>
</gene>
<evidence type="ECO:0008006" key="4">
    <source>
        <dbReference type="Google" id="ProtNLM"/>
    </source>
</evidence>
<protein>
    <recommendedName>
        <fullName evidence="4">Holin</fullName>
    </recommendedName>
</protein>
<proteinExistence type="predicted"/>
<sequence>MDNKSKISNTEWGLVIGALLMVDLIQIVLEWLVIGLAINPFVDIFVGMSLGLYLHLRGQSLADPKRIIGLVATFLGEQVPGVDAIGLPLWTLDGIYNFLLSKSDKILEQVPGGKVVTSLVEKKK</sequence>
<reference evidence="2 3" key="1">
    <citation type="journal article" date="2016" name="Nat. Commun.">
        <title>Thousands of microbial genomes shed light on interconnected biogeochemical processes in an aquifer system.</title>
        <authorList>
            <person name="Anantharaman K."/>
            <person name="Brown C.T."/>
            <person name="Hug L.A."/>
            <person name="Sharon I."/>
            <person name="Castelle C.J."/>
            <person name="Probst A.J."/>
            <person name="Thomas B.C."/>
            <person name="Singh A."/>
            <person name="Wilkins M.J."/>
            <person name="Karaoz U."/>
            <person name="Brodie E.L."/>
            <person name="Williams K.H."/>
            <person name="Hubbard S.S."/>
            <person name="Banfield J.F."/>
        </authorList>
    </citation>
    <scope>NUCLEOTIDE SEQUENCE [LARGE SCALE GENOMIC DNA]</scope>
</reference>
<keyword evidence="1" id="KW-0472">Membrane</keyword>
<comment type="caution">
    <text evidence="2">The sequence shown here is derived from an EMBL/GenBank/DDBJ whole genome shotgun (WGS) entry which is preliminary data.</text>
</comment>
<evidence type="ECO:0000313" key="3">
    <source>
        <dbReference type="Proteomes" id="UP000179264"/>
    </source>
</evidence>
<keyword evidence="1" id="KW-1133">Transmembrane helix</keyword>
<dbReference type="AlphaFoldDB" id="A0A1G2T7R0"/>
<evidence type="ECO:0000256" key="1">
    <source>
        <dbReference type="SAM" id="Phobius"/>
    </source>
</evidence>
<feature type="transmembrane region" description="Helical" evidence="1">
    <location>
        <begin position="12"/>
        <end position="32"/>
    </location>
</feature>
<keyword evidence="1" id="KW-0812">Transmembrane</keyword>
<dbReference type="Proteomes" id="UP000179264">
    <property type="component" value="Unassembled WGS sequence"/>
</dbReference>
<feature type="transmembrane region" description="Helical" evidence="1">
    <location>
        <begin position="38"/>
        <end position="56"/>
    </location>
</feature>